<organism evidence="2 3">
    <name type="scientific">Reticulomyxa filosa</name>
    <dbReference type="NCBI Taxonomy" id="46433"/>
    <lineage>
        <taxon>Eukaryota</taxon>
        <taxon>Sar</taxon>
        <taxon>Rhizaria</taxon>
        <taxon>Retaria</taxon>
        <taxon>Foraminifera</taxon>
        <taxon>Monothalamids</taxon>
        <taxon>Reticulomyxidae</taxon>
        <taxon>Reticulomyxa</taxon>
    </lineage>
</organism>
<feature type="region of interest" description="Disordered" evidence="1">
    <location>
        <begin position="29"/>
        <end position="50"/>
    </location>
</feature>
<reference evidence="2 3" key="1">
    <citation type="journal article" date="2013" name="Curr. Biol.">
        <title>The Genome of the Foraminiferan Reticulomyxa filosa.</title>
        <authorList>
            <person name="Glockner G."/>
            <person name="Hulsmann N."/>
            <person name="Schleicher M."/>
            <person name="Noegel A.A."/>
            <person name="Eichinger L."/>
            <person name="Gallinger C."/>
            <person name="Pawlowski J."/>
            <person name="Sierra R."/>
            <person name="Euteneuer U."/>
            <person name="Pillet L."/>
            <person name="Moustafa A."/>
            <person name="Platzer M."/>
            <person name="Groth M."/>
            <person name="Szafranski K."/>
            <person name="Schliwa M."/>
        </authorList>
    </citation>
    <scope>NUCLEOTIDE SEQUENCE [LARGE SCALE GENOMIC DNA]</scope>
</reference>
<protein>
    <submittedName>
        <fullName evidence="2">Myosin-X</fullName>
    </submittedName>
</protein>
<name>X6LS49_RETFI</name>
<dbReference type="AlphaFoldDB" id="X6LS49"/>
<feature type="non-terminal residue" evidence="2">
    <location>
        <position position="1"/>
    </location>
</feature>
<evidence type="ECO:0000313" key="2">
    <source>
        <dbReference type="EMBL" id="ETO03580.1"/>
    </source>
</evidence>
<sequence>EFVLKKILLIFNQNWRMKVIATSFNELHQQDNEEEEKDKEKEQKKKKKQMKCAVYNPQYATKQKERRKQEVEDPETNRFVLLKNVSPSESEEEIAEALKDMGYNKQTKITFHPVHEVFWFESLRKRLFLITIQSLHHHYSISAAIGEQTMMN</sequence>
<proteinExistence type="predicted"/>
<keyword evidence="3" id="KW-1185">Reference proteome</keyword>
<gene>
    <name evidence="2" type="ORF">RFI_33822</name>
</gene>
<dbReference type="EMBL" id="ASPP01032920">
    <property type="protein sequence ID" value="ETO03580.1"/>
    <property type="molecule type" value="Genomic_DNA"/>
</dbReference>
<evidence type="ECO:0000256" key="1">
    <source>
        <dbReference type="SAM" id="MobiDB-lite"/>
    </source>
</evidence>
<dbReference type="Proteomes" id="UP000023152">
    <property type="component" value="Unassembled WGS sequence"/>
</dbReference>
<evidence type="ECO:0000313" key="3">
    <source>
        <dbReference type="Proteomes" id="UP000023152"/>
    </source>
</evidence>
<accession>X6LS49</accession>
<comment type="caution">
    <text evidence="2">The sequence shown here is derived from an EMBL/GenBank/DDBJ whole genome shotgun (WGS) entry which is preliminary data.</text>
</comment>